<evidence type="ECO:0000313" key="1">
    <source>
        <dbReference type="Proteomes" id="UP000887576"/>
    </source>
</evidence>
<dbReference type="Proteomes" id="UP000887576">
    <property type="component" value="Unplaced"/>
</dbReference>
<proteinExistence type="predicted"/>
<evidence type="ECO:0000313" key="2">
    <source>
        <dbReference type="WBParaSite" id="JU765_v2.g2976.t1"/>
    </source>
</evidence>
<protein>
    <submittedName>
        <fullName evidence="2">C2H2-type domain-containing protein</fullName>
    </submittedName>
</protein>
<sequence length="175" mass="19819">MAETPKIWNPAIEDDCCQLKQEQFVADKTFVKDFPKTLPLPFSPIFPFGSLMPRFPSMPFLPPNFNSTLLAFCARNLQQQDHHQQKSCAKKKQAVNHPHILKQQSVLPKKIVPNPIVNAVLNGAPEASDIRSINHNVCAVCGESFRLTGDLVHHMRRERCRSSGTAPYPLKREKH</sequence>
<dbReference type="WBParaSite" id="JU765_v2.g2976.t1">
    <property type="protein sequence ID" value="JU765_v2.g2976.t1"/>
    <property type="gene ID" value="JU765_v2.g2976"/>
</dbReference>
<name>A0AC34R3F0_9BILA</name>
<accession>A0AC34R3F0</accession>
<organism evidence="1 2">
    <name type="scientific">Panagrolaimus sp. JU765</name>
    <dbReference type="NCBI Taxonomy" id="591449"/>
    <lineage>
        <taxon>Eukaryota</taxon>
        <taxon>Metazoa</taxon>
        <taxon>Ecdysozoa</taxon>
        <taxon>Nematoda</taxon>
        <taxon>Chromadorea</taxon>
        <taxon>Rhabditida</taxon>
        <taxon>Tylenchina</taxon>
        <taxon>Panagrolaimomorpha</taxon>
        <taxon>Panagrolaimoidea</taxon>
        <taxon>Panagrolaimidae</taxon>
        <taxon>Panagrolaimus</taxon>
    </lineage>
</organism>
<reference evidence="2" key="1">
    <citation type="submission" date="2022-11" db="UniProtKB">
        <authorList>
            <consortium name="WormBaseParasite"/>
        </authorList>
    </citation>
    <scope>IDENTIFICATION</scope>
</reference>